<evidence type="ECO:0000256" key="1">
    <source>
        <dbReference type="ARBA" id="ARBA00023242"/>
    </source>
</evidence>
<dbReference type="AlphaFoldDB" id="W2RVK7"/>
<dbReference type="OrthoDB" id="298012at2759"/>
<dbReference type="GO" id="GO:0003700">
    <property type="term" value="F:DNA-binding transcription factor activity"/>
    <property type="evidence" value="ECO:0007669"/>
    <property type="project" value="InterPro"/>
</dbReference>
<keyword evidence="4" id="KW-1185">Reference proteome</keyword>
<reference evidence="3 4" key="1">
    <citation type="submission" date="2013-03" db="EMBL/GenBank/DDBJ databases">
        <title>The Genome Sequence of Phialophora europaea CBS 101466.</title>
        <authorList>
            <consortium name="The Broad Institute Genomics Platform"/>
            <person name="Cuomo C."/>
            <person name="de Hoog S."/>
            <person name="Gorbushina A."/>
            <person name="Walker B."/>
            <person name="Young S.K."/>
            <person name="Zeng Q."/>
            <person name="Gargeya S."/>
            <person name="Fitzgerald M."/>
            <person name="Haas B."/>
            <person name="Abouelleil A."/>
            <person name="Allen A.W."/>
            <person name="Alvarado L."/>
            <person name="Arachchi H.M."/>
            <person name="Berlin A.M."/>
            <person name="Chapman S.B."/>
            <person name="Gainer-Dewar J."/>
            <person name="Goldberg J."/>
            <person name="Griggs A."/>
            <person name="Gujja S."/>
            <person name="Hansen M."/>
            <person name="Howarth C."/>
            <person name="Imamovic A."/>
            <person name="Ireland A."/>
            <person name="Larimer J."/>
            <person name="McCowan C."/>
            <person name="Murphy C."/>
            <person name="Pearson M."/>
            <person name="Poon T.W."/>
            <person name="Priest M."/>
            <person name="Roberts A."/>
            <person name="Saif S."/>
            <person name="Shea T."/>
            <person name="Sisk P."/>
            <person name="Sykes S."/>
            <person name="Wortman J."/>
            <person name="Nusbaum C."/>
            <person name="Birren B."/>
        </authorList>
    </citation>
    <scope>NUCLEOTIDE SEQUENCE [LARGE SCALE GENOMIC DNA]</scope>
    <source>
        <strain evidence="3 4">CBS 101466</strain>
    </source>
</reference>
<dbReference type="InParanoid" id="W2RVK7"/>
<dbReference type="GO" id="GO:0008270">
    <property type="term" value="F:zinc ion binding"/>
    <property type="evidence" value="ECO:0007669"/>
    <property type="project" value="InterPro"/>
</dbReference>
<evidence type="ECO:0000313" key="4">
    <source>
        <dbReference type="Proteomes" id="UP000030752"/>
    </source>
</evidence>
<dbReference type="InterPro" id="IPR050987">
    <property type="entry name" value="AtrR-like"/>
</dbReference>
<dbReference type="Proteomes" id="UP000030752">
    <property type="component" value="Unassembled WGS sequence"/>
</dbReference>
<dbReference type="InterPro" id="IPR007219">
    <property type="entry name" value="XnlR_reg_dom"/>
</dbReference>
<dbReference type="GeneID" id="19973368"/>
<dbReference type="CDD" id="cd12148">
    <property type="entry name" value="fungal_TF_MHR"/>
    <property type="match status" value="1"/>
</dbReference>
<dbReference type="STRING" id="1220924.W2RVK7"/>
<organism evidence="3 4">
    <name type="scientific">Cyphellophora europaea (strain CBS 101466)</name>
    <name type="common">Phialophora europaea</name>
    <dbReference type="NCBI Taxonomy" id="1220924"/>
    <lineage>
        <taxon>Eukaryota</taxon>
        <taxon>Fungi</taxon>
        <taxon>Dikarya</taxon>
        <taxon>Ascomycota</taxon>
        <taxon>Pezizomycotina</taxon>
        <taxon>Eurotiomycetes</taxon>
        <taxon>Chaetothyriomycetidae</taxon>
        <taxon>Chaetothyriales</taxon>
        <taxon>Cyphellophoraceae</taxon>
        <taxon>Cyphellophora</taxon>
    </lineage>
</organism>
<evidence type="ECO:0000259" key="2">
    <source>
        <dbReference type="SMART" id="SM00906"/>
    </source>
</evidence>
<dbReference type="SMART" id="SM00906">
    <property type="entry name" value="Fungal_trans"/>
    <property type="match status" value="1"/>
</dbReference>
<accession>W2RVK7</accession>
<dbReference type="EMBL" id="KB822721">
    <property type="protein sequence ID" value="ETN39803.1"/>
    <property type="molecule type" value="Genomic_DNA"/>
</dbReference>
<keyword evidence="1" id="KW-0539">Nucleus</keyword>
<proteinExistence type="predicted"/>
<protein>
    <recommendedName>
        <fullName evidence="2">Xylanolytic transcriptional activator regulatory domain-containing protein</fullName>
    </recommendedName>
</protein>
<dbReference type="eggNOG" id="ENOG502RZAE">
    <property type="taxonomic scope" value="Eukaryota"/>
</dbReference>
<dbReference type="GO" id="GO:0003677">
    <property type="term" value="F:DNA binding"/>
    <property type="evidence" value="ECO:0007669"/>
    <property type="project" value="InterPro"/>
</dbReference>
<sequence>MSATNSTHQQQQHVDTAAAHDVEFLSVAAMSGPDGQNEPMQDNPSFATLVTAAVKLSAVVQHEQASNNVAVTGVPLRLLDVQRELVALCQHDLRHFVDVYCDGVGHIYPCISRDSCIDALNLSLQAERDGMAPQNDHLPSEDLILVCLVASLSIMNTSYSQIAKPMVDRLVAASLALLPGVATEAADIEAVRCLTLASIVSIYRFEEASSWHFLGLAITKAISAGIHRQRQTDGAPGDSTQLFWALYKLDRRFAFVLDRPFSIEDGDMTVQLPQAGASPPGSQSLSDPQSVFVWTIHYAQMLSGWRRHAGIDVDECYSGFEYWRETCAELVSALRKSGATKATTVSSQLISVLALNERQLSCRALTHLLVLSLGQTDTEALRCNVCELIRVEVPHLLNVYKTSLDAHDVAPSILDAYDIMGAIVAFICALQHPRHTAENGATVLSRTISIADMRIITMATDVLQRMAKRYNPVLDFQELLWNFLSALEQRTGDSPHSNPAPGNHPMQLLQQALSTCRLPVPYHLTVLMEAAVK</sequence>
<dbReference type="HOGENOM" id="CLU_487475_0_0_1"/>
<gene>
    <name evidence="3" type="ORF">HMPREF1541_06029</name>
</gene>
<dbReference type="RefSeq" id="XP_008718588.1">
    <property type="nucleotide sequence ID" value="XM_008720366.1"/>
</dbReference>
<dbReference type="PANTHER" id="PTHR46910">
    <property type="entry name" value="TRANSCRIPTION FACTOR PDR1"/>
    <property type="match status" value="1"/>
</dbReference>
<dbReference type="GO" id="GO:0006351">
    <property type="term" value="P:DNA-templated transcription"/>
    <property type="evidence" value="ECO:0007669"/>
    <property type="project" value="InterPro"/>
</dbReference>
<dbReference type="PANTHER" id="PTHR46910:SF1">
    <property type="entry name" value="MISCELLANEOUS ZN(II)2CYS6 TRANSCRIPTION FACTOR (EUROFUNG)-RELATED"/>
    <property type="match status" value="1"/>
</dbReference>
<feature type="domain" description="Xylanolytic transcriptional activator regulatory" evidence="2">
    <location>
        <begin position="210"/>
        <end position="279"/>
    </location>
</feature>
<name>W2RVK7_CYPE1</name>
<evidence type="ECO:0000313" key="3">
    <source>
        <dbReference type="EMBL" id="ETN39803.1"/>
    </source>
</evidence>
<dbReference type="VEuPathDB" id="FungiDB:HMPREF1541_06029"/>
<dbReference type="Pfam" id="PF04082">
    <property type="entry name" value="Fungal_trans"/>
    <property type="match status" value="1"/>
</dbReference>